<reference evidence="2" key="1">
    <citation type="submission" date="2023-07" db="EMBL/GenBank/DDBJ databases">
        <title>Two novel species in the genus Flavivirga.</title>
        <authorList>
            <person name="Kwon K."/>
        </authorList>
    </citation>
    <scope>NUCLEOTIDE SEQUENCE</scope>
    <source>
        <strain evidence="2">KACC 14157</strain>
    </source>
</reference>
<dbReference type="CDD" id="cd00761">
    <property type="entry name" value="Glyco_tranf_GTA_type"/>
    <property type="match status" value="1"/>
</dbReference>
<proteinExistence type="predicted"/>
<sequence length="318" mass="37132">MSKQPFFSVVIPLYNKEHYIENTIKSVLNQTFIDFEIIVVNDGSTDSSLEKAEAVLSNYKDHTIIIQENKGLSASRNMGISIAKGQIIALIDADDLWHENFLKSMHGLYINFPNASFYGSDYLEKYSAKNVVETKKNINHNLKNKEFIVSDFFSTNIFQSIICQSSIAFKKEIFKTIAFDETIDYSEDVDFYLKSFMKHELAYSYTPLVTILTDVPNQITKIGIKNKTFPNLDYYEKKHPDNPSLKKYLDFKRYMFAMQSKLNHDNVKFSYYTKNLNYTNLSLKQKILLKSPLLIVKLIKHVKKFFLKRNIRLTSFER</sequence>
<dbReference type="InterPro" id="IPR029044">
    <property type="entry name" value="Nucleotide-diphossugar_trans"/>
</dbReference>
<dbReference type="EMBL" id="JAUOEM010000006">
    <property type="protein sequence ID" value="MDO5988960.1"/>
    <property type="molecule type" value="Genomic_DNA"/>
</dbReference>
<keyword evidence="2" id="KW-0328">Glycosyltransferase</keyword>
<keyword evidence="3" id="KW-1185">Reference proteome</keyword>
<dbReference type="Proteomes" id="UP001176891">
    <property type="component" value="Unassembled WGS sequence"/>
</dbReference>
<dbReference type="Pfam" id="PF00535">
    <property type="entry name" value="Glycos_transf_2"/>
    <property type="match status" value="1"/>
</dbReference>
<dbReference type="EC" id="2.4.-.-" evidence="2"/>
<dbReference type="SUPFAM" id="SSF53448">
    <property type="entry name" value="Nucleotide-diphospho-sugar transferases"/>
    <property type="match status" value="1"/>
</dbReference>
<feature type="domain" description="Glycosyltransferase 2-like" evidence="1">
    <location>
        <begin position="8"/>
        <end position="175"/>
    </location>
</feature>
<comment type="caution">
    <text evidence="2">The sequence shown here is derived from an EMBL/GenBank/DDBJ whole genome shotgun (WGS) entry which is preliminary data.</text>
</comment>
<dbReference type="InterPro" id="IPR001173">
    <property type="entry name" value="Glyco_trans_2-like"/>
</dbReference>
<dbReference type="Gene3D" id="3.90.550.10">
    <property type="entry name" value="Spore Coat Polysaccharide Biosynthesis Protein SpsA, Chain A"/>
    <property type="match status" value="1"/>
</dbReference>
<dbReference type="RefSeq" id="WP_303283609.1">
    <property type="nucleotide sequence ID" value="NZ_BAABCZ010000012.1"/>
</dbReference>
<organism evidence="2 3">
    <name type="scientific">Flavivirga amylovorans</name>
    <dbReference type="NCBI Taxonomy" id="870486"/>
    <lineage>
        <taxon>Bacteria</taxon>
        <taxon>Pseudomonadati</taxon>
        <taxon>Bacteroidota</taxon>
        <taxon>Flavobacteriia</taxon>
        <taxon>Flavobacteriales</taxon>
        <taxon>Flavobacteriaceae</taxon>
        <taxon>Flavivirga</taxon>
    </lineage>
</organism>
<gene>
    <name evidence="2" type="ORF">Q4Q39_16265</name>
</gene>
<evidence type="ECO:0000313" key="3">
    <source>
        <dbReference type="Proteomes" id="UP001176891"/>
    </source>
</evidence>
<accession>A0ABT8X5X5</accession>
<protein>
    <submittedName>
        <fullName evidence="2">Glycosyltransferase family 2 protein</fullName>
        <ecNumber evidence="2">2.4.-.-</ecNumber>
    </submittedName>
</protein>
<dbReference type="PANTHER" id="PTHR22916">
    <property type="entry name" value="GLYCOSYLTRANSFERASE"/>
    <property type="match status" value="1"/>
</dbReference>
<evidence type="ECO:0000313" key="2">
    <source>
        <dbReference type="EMBL" id="MDO5988960.1"/>
    </source>
</evidence>
<keyword evidence="2" id="KW-0808">Transferase</keyword>
<evidence type="ECO:0000259" key="1">
    <source>
        <dbReference type="Pfam" id="PF00535"/>
    </source>
</evidence>
<dbReference type="GO" id="GO:0016757">
    <property type="term" value="F:glycosyltransferase activity"/>
    <property type="evidence" value="ECO:0007669"/>
    <property type="project" value="UniProtKB-KW"/>
</dbReference>
<name>A0ABT8X5X5_9FLAO</name>